<evidence type="ECO:0000313" key="3">
    <source>
        <dbReference type="Proteomes" id="UP000754750"/>
    </source>
</evidence>
<dbReference type="EMBL" id="SVNY01000006">
    <property type="protein sequence ID" value="MBE6834215.1"/>
    <property type="molecule type" value="Genomic_DNA"/>
</dbReference>
<dbReference type="RefSeq" id="WP_326840740.1">
    <property type="nucleotide sequence ID" value="NZ_SVNY01000006.1"/>
</dbReference>
<reference evidence="2" key="1">
    <citation type="submission" date="2019-04" db="EMBL/GenBank/DDBJ databases">
        <title>Evolution of Biomass-Degrading Anaerobic Consortia Revealed by Metagenomics.</title>
        <authorList>
            <person name="Peng X."/>
        </authorList>
    </citation>
    <scope>NUCLEOTIDE SEQUENCE</scope>
    <source>
        <strain evidence="2">SIG551</strain>
    </source>
</reference>
<comment type="caution">
    <text evidence="2">The sequence shown here is derived from an EMBL/GenBank/DDBJ whole genome shotgun (WGS) entry which is preliminary data.</text>
</comment>
<evidence type="ECO:0000256" key="1">
    <source>
        <dbReference type="SAM" id="SignalP"/>
    </source>
</evidence>
<protein>
    <submittedName>
        <fullName evidence="2">Uncharacterized protein</fullName>
    </submittedName>
</protein>
<keyword evidence="1" id="KW-0732">Signal</keyword>
<name>A0A928KTE8_9FIRM</name>
<proteinExistence type="predicted"/>
<feature type="chain" id="PRO_5037279506" evidence="1">
    <location>
        <begin position="25"/>
        <end position="141"/>
    </location>
</feature>
<evidence type="ECO:0000313" key="2">
    <source>
        <dbReference type="EMBL" id="MBE6834215.1"/>
    </source>
</evidence>
<feature type="signal peptide" evidence="1">
    <location>
        <begin position="1"/>
        <end position="24"/>
    </location>
</feature>
<accession>A0A928KTE8</accession>
<dbReference type="Proteomes" id="UP000754750">
    <property type="component" value="Unassembled WGS sequence"/>
</dbReference>
<sequence length="141" mass="15605">MCKKIFAFLLAFSMMFTMSVPAFAAEKLNVPKADSEYHVMWDNTDMIIVTLNFSGNKAACSAEIYAKSGTNKISATLLLKQVTSNGTKTVKTWTKSSSSDRLYLDKSYYVASGHSYILEVNASVYRNGTVEYVTASDRDSC</sequence>
<organism evidence="2 3">
    <name type="scientific">Faecalispora sporosphaeroides</name>
    <dbReference type="NCBI Taxonomy" id="1549"/>
    <lineage>
        <taxon>Bacteria</taxon>
        <taxon>Bacillati</taxon>
        <taxon>Bacillota</taxon>
        <taxon>Clostridia</taxon>
        <taxon>Eubacteriales</taxon>
        <taxon>Oscillospiraceae</taxon>
        <taxon>Faecalispora</taxon>
    </lineage>
</organism>
<dbReference type="AlphaFoldDB" id="A0A928KTE8"/>
<gene>
    <name evidence="2" type="ORF">E7512_11680</name>
</gene>